<dbReference type="EMBL" id="KV427624">
    <property type="protein sequence ID" value="KZT06542.1"/>
    <property type="molecule type" value="Genomic_DNA"/>
</dbReference>
<keyword evidence="3" id="KW-1185">Reference proteome</keyword>
<protein>
    <submittedName>
        <fullName evidence="2">Uncharacterized protein</fullName>
    </submittedName>
</protein>
<evidence type="ECO:0000256" key="1">
    <source>
        <dbReference type="SAM" id="Phobius"/>
    </source>
</evidence>
<dbReference type="AlphaFoldDB" id="A0A165E9P3"/>
<evidence type="ECO:0000313" key="3">
    <source>
        <dbReference type="Proteomes" id="UP000076871"/>
    </source>
</evidence>
<organism evidence="2 3">
    <name type="scientific">Laetiporus sulphureus 93-53</name>
    <dbReference type="NCBI Taxonomy" id="1314785"/>
    <lineage>
        <taxon>Eukaryota</taxon>
        <taxon>Fungi</taxon>
        <taxon>Dikarya</taxon>
        <taxon>Basidiomycota</taxon>
        <taxon>Agaricomycotina</taxon>
        <taxon>Agaricomycetes</taxon>
        <taxon>Polyporales</taxon>
        <taxon>Laetiporus</taxon>
    </lineage>
</organism>
<accession>A0A165E9P3</accession>
<evidence type="ECO:0000313" key="2">
    <source>
        <dbReference type="EMBL" id="KZT06542.1"/>
    </source>
</evidence>
<dbReference type="GeneID" id="63825963"/>
<feature type="transmembrane region" description="Helical" evidence="1">
    <location>
        <begin position="12"/>
        <end position="37"/>
    </location>
</feature>
<keyword evidence="1" id="KW-0812">Transmembrane</keyword>
<dbReference type="InParanoid" id="A0A165E9P3"/>
<name>A0A165E9P3_9APHY</name>
<dbReference type="Proteomes" id="UP000076871">
    <property type="component" value="Unassembled WGS sequence"/>
</dbReference>
<dbReference type="RefSeq" id="XP_040764282.1">
    <property type="nucleotide sequence ID" value="XM_040908934.1"/>
</dbReference>
<keyword evidence="1" id="KW-0472">Membrane</keyword>
<gene>
    <name evidence="2" type="ORF">LAESUDRAFT_725994</name>
</gene>
<sequence length="55" mass="6455">MYMHLPFSPRYVIHAVGSASQFTPLPFIITLQLGLLLSCRNFTPYHHIRIYIYTD</sequence>
<keyword evidence="1" id="KW-1133">Transmembrane helix</keyword>
<reference evidence="2 3" key="1">
    <citation type="journal article" date="2016" name="Mol. Biol. Evol.">
        <title>Comparative Genomics of Early-Diverging Mushroom-Forming Fungi Provides Insights into the Origins of Lignocellulose Decay Capabilities.</title>
        <authorList>
            <person name="Nagy L.G."/>
            <person name="Riley R."/>
            <person name="Tritt A."/>
            <person name="Adam C."/>
            <person name="Daum C."/>
            <person name="Floudas D."/>
            <person name="Sun H."/>
            <person name="Yadav J.S."/>
            <person name="Pangilinan J."/>
            <person name="Larsson K.H."/>
            <person name="Matsuura K."/>
            <person name="Barry K."/>
            <person name="Labutti K."/>
            <person name="Kuo R."/>
            <person name="Ohm R.A."/>
            <person name="Bhattacharya S.S."/>
            <person name="Shirouzu T."/>
            <person name="Yoshinaga Y."/>
            <person name="Martin F.M."/>
            <person name="Grigoriev I.V."/>
            <person name="Hibbett D.S."/>
        </authorList>
    </citation>
    <scope>NUCLEOTIDE SEQUENCE [LARGE SCALE GENOMIC DNA]</scope>
    <source>
        <strain evidence="2 3">93-53</strain>
    </source>
</reference>
<proteinExistence type="predicted"/>